<dbReference type="OrthoDB" id="8028668at2759"/>
<dbReference type="InterPro" id="IPR031957">
    <property type="entry name" value="DUF4777"/>
</dbReference>
<name>A0A6P8XMZ2_DROAB</name>
<keyword evidence="2" id="KW-1185">Reference proteome</keyword>
<dbReference type="GeneID" id="117564956"/>
<organism evidence="2 3">
    <name type="scientific">Drosophila albomicans</name>
    <name type="common">Fruit fly</name>
    <dbReference type="NCBI Taxonomy" id="7291"/>
    <lineage>
        <taxon>Eukaryota</taxon>
        <taxon>Metazoa</taxon>
        <taxon>Ecdysozoa</taxon>
        <taxon>Arthropoda</taxon>
        <taxon>Hexapoda</taxon>
        <taxon>Insecta</taxon>
        <taxon>Pterygota</taxon>
        <taxon>Neoptera</taxon>
        <taxon>Endopterygota</taxon>
        <taxon>Diptera</taxon>
        <taxon>Brachycera</taxon>
        <taxon>Muscomorpha</taxon>
        <taxon>Ephydroidea</taxon>
        <taxon>Drosophilidae</taxon>
        <taxon>Drosophila</taxon>
    </lineage>
</organism>
<evidence type="ECO:0000313" key="2">
    <source>
        <dbReference type="Proteomes" id="UP000515160"/>
    </source>
</evidence>
<reference evidence="3" key="1">
    <citation type="submission" date="2025-08" db="UniProtKB">
        <authorList>
            <consortium name="RefSeq"/>
        </authorList>
    </citation>
    <scope>IDENTIFICATION</scope>
    <source>
        <strain evidence="3">15112-1751.03</strain>
        <tissue evidence="3">Whole Adult</tissue>
    </source>
</reference>
<proteinExistence type="predicted"/>
<dbReference type="Proteomes" id="UP000515160">
    <property type="component" value="Chromosome 2L"/>
</dbReference>
<feature type="domain" description="DUF4777" evidence="1">
    <location>
        <begin position="1"/>
        <end position="65"/>
    </location>
</feature>
<sequence length="156" mass="17795">MPNFNGAIIMHTLQMIKTPATLREIVVAIAKNTDLPEEDLMKPVKQTLDVGNRMGFLQKLNGRYFMVSMTFDTLLDEIKSLNETNKFDFKLDLKPKTEKRTIKKSLKQLDASKKSILQKTQLDNEATSTTTLIPPQLLKAEALLRRKPKRANLPIK</sequence>
<gene>
    <name evidence="3" type="primary">LOC117564956</name>
</gene>
<dbReference type="AlphaFoldDB" id="A0A6P8XMZ2"/>
<dbReference type="Pfam" id="PF16007">
    <property type="entry name" value="DUF4777"/>
    <property type="match status" value="1"/>
</dbReference>
<evidence type="ECO:0000259" key="1">
    <source>
        <dbReference type="Pfam" id="PF16007"/>
    </source>
</evidence>
<evidence type="ECO:0000313" key="3">
    <source>
        <dbReference type="RefSeq" id="XP_034099802.1"/>
    </source>
</evidence>
<dbReference type="RefSeq" id="XP_034099802.1">
    <property type="nucleotide sequence ID" value="XM_034243911.2"/>
</dbReference>
<protein>
    <submittedName>
        <fullName evidence="3">Uncharacterized protein LOC117564956</fullName>
    </submittedName>
</protein>
<accession>A0A6P8XMZ2</accession>